<organism evidence="2 3">
    <name type="scientific">Novosphingobium guangzhouense</name>
    <dbReference type="NCBI Taxonomy" id="1850347"/>
    <lineage>
        <taxon>Bacteria</taxon>
        <taxon>Pseudomonadati</taxon>
        <taxon>Pseudomonadota</taxon>
        <taxon>Alphaproteobacteria</taxon>
        <taxon>Sphingomonadales</taxon>
        <taxon>Sphingomonadaceae</taxon>
        <taxon>Novosphingobium</taxon>
    </lineage>
</organism>
<dbReference type="OrthoDB" id="8453740at2"/>
<keyword evidence="3" id="KW-1185">Reference proteome</keyword>
<dbReference type="EMBL" id="LYMM01000002">
    <property type="protein sequence ID" value="PNU06460.1"/>
    <property type="molecule type" value="Genomic_DNA"/>
</dbReference>
<feature type="transmembrane region" description="Helical" evidence="1">
    <location>
        <begin position="70"/>
        <end position="88"/>
    </location>
</feature>
<feature type="transmembrane region" description="Helical" evidence="1">
    <location>
        <begin position="44"/>
        <end position="64"/>
    </location>
</feature>
<sequence length="235" mass="26254">MDPKTFTDLAALPWTTQLVLASGYCGYLIAYLGIRYNHKATDTIFASLAFGLVALLVLTLPWQIAGWIRGSTAFFASIGAGIFWRAVIRSGLRRLAARANYSWSDDTPNAWDRLFEVTDHGPTQLTVELDDGRYLYCSNAARVGHLPFGPYVLGTTGDILMYVDRTTTAKGEDREALGTFSDDWGAMVTYIPKDRVRKIAVRLNPINPRAEEEAGWKARARAWVGNLRHPRSHEE</sequence>
<proteinExistence type="predicted"/>
<dbReference type="RefSeq" id="WP_103094402.1">
    <property type="nucleotide sequence ID" value="NZ_LYMM01000002.1"/>
</dbReference>
<evidence type="ECO:0000313" key="3">
    <source>
        <dbReference type="Proteomes" id="UP000236327"/>
    </source>
</evidence>
<keyword evidence="1" id="KW-0812">Transmembrane</keyword>
<keyword evidence="1" id="KW-0472">Membrane</keyword>
<evidence type="ECO:0000256" key="1">
    <source>
        <dbReference type="SAM" id="Phobius"/>
    </source>
</evidence>
<protein>
    <submittedName>
        <fullName evidence="2">Uncharacterized protein</fullName>
    </submittedName>
</protein>
<gene>
    <name evidence="2" type="ORF">A8V01_02645</name>
</gene>
<evidence type="ECO:0000313" key="2">
    <source>
        <dbReference type="EMBL" id="PNU06460.1"/>
    </source>
</evidence>
<name>A0A2K2G5Z9_9SPHN</name>
<comment type="caution">
    <text evidence="2">The sequence shown here is derived from an EMBL/GenBank/DDBJ whole genome shotgun (WGS) entry which is preliminary data.</text>
</comment>
<feature type="transmembrane region" description="Helical" evidence="1">
    <location>
        <begin position="12"/>
        <end position="32"/>
    </location>
</feature>
<dbReference type="AlphaFoldDB" id="A0A2K2G5Z9"/>
<keyword evidence="1" id="KW-1133">Transmembrane helix</keyword>
<accession>A0A2K2G5Z9</accession>
<reference evidence="2 3" key="1">
    <citation type="submission" date="2016-05" db="EMBL/GenBank/DDBJ databases">
        <title>Complete genome sequence of Novosphingobium guangzhouense SA925(T).</title>
        <authorList>
            <person name="Sha S."/>
        </authorList>
    </citation>
    <scope>NUCLEOTIDE SEQUENCE [LARGE SCALE GENOMIC DNA]</scope>
    <source>
        <strain evidence="2 3">SA925</strain>
    </source>
</reference>
<dbReference type="Proteomes" id="UP000236327">
    <property type="component" value="Unassembled WGS sequence"/>
</dbReference>